<keyword evidence="1" id="KW-0229">DNA integration</keyword>
<dbReference type="InterPro" id="IPR011010">
    <property type="entry name" value="DNA_brk_join_enz"/>
</dbReference>
<dbReference type="PANTHER" id="PTHR30349">
    <property type="entry name" value="PHAGE INTEGRASE-RELATED"/>
    <property type="match status" value="1"/>
</dbReference>
<evidence type="ECO:0000313" key="7">
    <source>
        <dbReference type="Proteomes" id="UP001597034"/>
    </source>
</evidence>
<gene>
    <name evidence="6" type="ORF">ACFSBL_13405</name>
</gene>
<evidence type="ECO:0000256" key="4">
    <source>
        <dbReference type="SAM" id="MobiDB-lite"/>
    </source>
</evidence>
<dbReference type="InterPro" id="IPR013762">
    <property type="entry name" value="Integrase-like_cat_sf"/>
</dbReference>
<dbReference type="InterPro" id="IPR002104">
    <property type="entry name" value="Integrase_catalytic"/>
</dbReference>
<feature type="domain" description="Tyr recombinase" evidence="5">
    <location>
        <begin position="136"/>
        <end position="344"/>
    </location>
</feature>
<evidence type="ECO:0000313" key="6">
    <source>
        <dbReference type="EMBL" id="MFD1646682.1"/>
    </source>
</evidence>
<dbReference type="PROSITE" id="PS51898">
    <property type="entry name" value="TYR_RECOMBINASE"/>
    <property type="match status" value="1"/>
</dbReference>
<evidence type="ECO:0000256" key="2">
    <source>
        <dbReference type="ARBA" id="ARBA00023125"/>
    </source>
</evidence>
<dbReference type="SUPFAM" id="SSF56349">
    <property type="entry name" value="DNA breaking-rejoining enzymes"/>
    <property type="match status" value="1"/>
</dbReference>
<dbReference type="Pfam" id="PF00589">
    <property type="entry name" value="Phage_integrase"/>
    <property type="match status" value="1"/>
</dbReference>
<dbReference type="GO" id="GO:0006310">
    <property type="term" value="P:DNA recombination"/>
    <property type="evidence" value="ECO:0007669"/>
    <property type="project" value="UniProtKB-KW"/>
</dbReference>
<evidence type="ECO:0000259" key="5">
    <source>
        <dbReference type="PROSITE" id="PS51898"/>
    </source>
</evidence>
<feature type="region of interest" description="Disordered" evidence="4">
    <location>
        <begin position="19"/>
        <end position="38"/>
    </location>
</feature>
<keyword evidence="7" id="KW-1185">Reference proteome</keyword>
<keyword evidence="3" id="KW-0233">DNA recombination</keyword>
<keyword evidence="2" id="KW-0238">DNA-binding</keyword>
<accession>A0ABD6DKW8</accession>
<dbReference type="Proteomes" id="UP001597034">
    <property type="component" value="Unassembled WGS sequence"/>
</dbReference>
<comment type="caution">
    <text evidence="6">The sequence shown here is derived from an EMBL/GenBank/DDBJ whole genome shotgun (WGS) entry which is preliminary data.</text>
</comment>
<dbReference type="PANTHER" id="PTHR30349:SF41">
    <property type="entry name" value="INTEGRASE_RECOMBINASE PROTEIN MJ0367-RELATED"/>
    <property type="match status" value="1"/>
</dbReference>
<evidence type="ECO:0000256" key="3">
    <source>
        <dbReference type="ARBA" id="ARBA00023172"/>
    </source>
</evidence>
<dbReference type="EMBL" id="JBHUDO010000003">
    <property type="protein sequence ID" value="MFD1646682.1"/>
    <property type="molecule type" value="Genomic_DNA"/>
</dbReference>
<sequence length="348" mass="40128">MPRGFKDIEECRPEIKAYAKTLESGTDDNDEDQRATASTKRYKQDVRWFDHWLDEHNIDSAYDVTSEQALEIGEELTDQYNGTTPRYRWDRIYAMYDHFVALEKIDRNPLERWNGDKKSLWGMSKSTEQSKQLGDDEDYAVDAEDVRAMEENVGRNRVRDQLLIRLLWHTGMRRGEAEAVTLEMMDEDEREIHLPSSVTKNGKDRIVAWQPNLDGLLRQWIGGLRDDYLGGRDHDHLFVGERGAPLSAEAINEIVIRAADNAGINRQTYADANAVEPEDGSEPEPNRWLISSHNIRHGLGSHLVHETPMSLYEVSRYLGHQSVEVTEQTYIEYDPRAGVDEAHEFVPK</sequence>
<dbReference type="InterPro" id="IPR050090">
    <property type="entry name" value="Tyrosine_recombinase_XerCD"/>
</dbReference>
<dbReference type="CDD" id="cd00397">
    <property type="entry name" value="DNA_BRE_C"/>
    <property type="match status" value="1"/>
</dbReference>
<dbReference type="GO" id="GO:0015074">
    <property type="term" value="P:DNA integration"/>
    <property type="evidence" value="ECO:0007669"/>
    <property type="project" value="UniProtKB-KW"/>
</dbReference>
<dbReference type="AlphaFoldDB" id="A0ABD6DKW8"/>
<evidence type="ECO:0000256" key="1">
    <source>
        <dbReference type="ARBA" id="ARBA00022908"/>
    </source>
</evidence>
<protein>
    <submittedName>
        <fullName evidence="6">Tyrosine-type recombinase/integrase</fullName>
    </submittedName>
</protein>
<name>A0ABD6DKW8_9EURY</name>
<reference evidence="6 7" key="1">
    <citation type="journal article" date="2019" name="Int. J. Syst. Evol. Microbiol.">
        <title>The Global Catalogue of Microorganisms (GCM) 10K type strain sequencing project: providing services to taxonomists for standard genome sequencing and annotation.</title>
        <authorList>
            <consortium name="The Broad Institute Genomics Platform"/>
            <consortium name="The Broad Institute Genome Sequencing Center for Infectious Disease"/>
            <person name="Wu L."/>
            <person name="Ma J."/>
        </authorList>
    </citation>
    <scope>NUCLEOTIDE SEQUENCE [LARGE SCALE GENOMIC DNA]</scope>
    <source>
        <strain evidence="6 7">CGMCC 1.10390</strain>
    </source>
</reference>
<dbReference type="Gene3D" id="1.10.443.10">
    <property type="entry name" value="Intergrase catalytic core"/>
    <property type="match status" value="1"/>
</dbReference>
<dbReference type="RefSeq" id="WP_256401236.1">
    <property type="nucleotide sequence ID" value="NZ_JANHJR010000003.1"/>
</dbReference>
<dbReference type="GO" id="GO:0003677">
    <property type="term" value="F:DNA binding"/>
    <property type="evidence" value="ECO:0007669"/>
    <property type="project" value="UniProtKB-KW"/>
</dbReference>
<organism evidence="6 7">
    <name type="scientific">Haloarchaeobius litoreus</name>
    <dbReference type="NCBI Taxonomy" id="755306"/>
    <lineage>
        <taxon>Archaea</taxon>
        <taxon>Methanobacteriati</taxon>
        <taxon>Methanobacteriota</taxon>
        <taxon>Stenosarchaea group</taxon>
        <taxon>Halobacteria</taxon>
        <taxon>Halobacteriales</taxon>
        <taxon>Halorubellaceae</taxon>
        <taxon>Haloarchaeobius</taxon>
    </lineage>
</organism>
<proteinExistence type="predicted"/>